<accession>A0A5B8XWC7</accession>
<dbReference type="KEGG" id="bbae:FRD01_22195"/>
<sequence length="113" mass="12293">MILSSRRARFIQKLAVVWAVPIGLYIYVQNLGCGYQGHSGPTVRYVLTSQAVEAGTVLTQDLIQLKDVPPRFLPNDAVLADQLHNCFGSVFSESVEAGAVLLATDLEEGKCSR</sequence>
<dbReference type="AlphaFoldDB" id="A0A5B8XWC7"/>
<reference evidence="2 3" key="1">
    <citation type="submission" date="2019-08" db="EMBL/GenBank/DDBJ databases">
        <authorList>
            <person name="Liang Q."/>
        </authorList>
    </citation>
    <scope>NUCLEOTIDE SEQUENCE [LARGE SCALE GENOMIC DNA]</scope>
    <source>
        <strain evidence="2 3">V1718</strain>
    </source>
</reference>
<dbReference type="CDD" id="cd11614">
    <property type="entry name" value="SAF_CpaB_FlgA_like"/>
    <property type="match status" value="1"/>
</dbReference>
<gene>
    <name evidence="2" type="ORF">FRD01_22195</name>
</gene>
<dbReference type="SMART" id="SM00858">
    <property type="entry name" value="SAF"/>
    <property type="match status" value="1"/>
</dbReference>
<keyword evidence="3" id="KW-1185">Reference proteome</keyword>
<evidence type="ECO:0000259" key="1">
    <source>
        <dbReference type="SMART" id="SM00858"/>
    </source>
</evidence>
<protein>
    <recommendedName>
        <fullName evidence="1">SAF domain-containing protein</fullName>
    </recommendedName>
</protein>
<organism evidence="2 3">
    <name type="scientific">Microvenator marinus</name>
    <dbReference type="NCBI Taxonomy" id="2600177"/>
    <lineage>
        <taxon>Bacteria</taxon>
        <taxon>Deltaproteobacteria</taxon>
        <taxon>Bradymonadales</taxon>
        <taxon>Microvenatoraceae</taxon>
        <taxon>Microvenator</taxon>
    </lineage>
</organism>
<dbReference type="Pfam" id="PF08666">
    <property type="entry name" value="SAF"/>
    <property type="match status" value="1"/>
</dbReference>
<dbReference type="RefSeq" id="WP_146963128.1">
    <property type="nucleotide sequence ID" value="NZ_CP042467.1"/>
</dbReference>
<evidence type="ECO:0000313" key="2">
    <source>
        <dbReference type="EMBL" id="QED29895.1"/>
    </source>
</evidence>
<dbReference type="InterPro" id="IPR013974">
    <property type="entry name" value="SAF"/>
</dbReference>
<evidence type="ECO:0000313" key="3">
    <source>
        <dbReference type="Proteomes" id="UP000321595"/>
    </source>
</evidence>
<dbReference type="Proteomes" id="UP000321595">
    <property type="component" value="Chromosome"/>
</dbReference>
<dbReference type="EMBL" id="CP042467">
    <property type="protein sequence ID" value="QED29895.1"/>
    <property type="molecule type" value="Genomic_DNA"/>
</dbReference>
<feature type="domain" description="SAF" evidence="1">
    <location>
        <begin position="43"/>
        <end position="107"/>
    </location>
</feature>
<proteinExistence type="predicted"/>
<name>A0A5B8XWC7_9DELT</name>